<dbReference type="InterPro" id="IPR000608">
    <property type="entry name" value="UBC"/>
</dbReference>
<dbReference type="PANTHER" id="PTHR24067">
    <property type="entry name" value="UBIQUITIN-CONJUGATING ENZYME E2"/>
    <property type="match status" value="1"/>
</dbReference>
<dbReference type="PROSITE" id="PS00183">
    <property type="entry name" value="UBC_1"/>
    <property type="match status" value="1"/>
</dbReference>
<keyword evidence="2 4" id="KW-0833">Ubl conjugation pathway</keyword>
<feature type="active site" description="Glycyl thioester intermediate" evidence="3">
    <location>
        <position position="39"/>
    </location>
</feature>
<feature type="region of interest" description="Disordered" evidence="5">
    <location>
        <begin position="123"/>
        <end position="150"/>
    </location>
</feature>
<keyword evidence="8" id="KW-1185">Reference proteome</keyword>
<dbReference type="GO" id="GO:0005524">
    <property type="term" value="F:ATP binding"/>
    <property type="evidence" value="ECO:0007669"/>
    <property type="project" value="UniProtKB-UniRule"/>
</dbReference>
<organism evidence="7 8">
    <name type="scientific">Cyanidium caldarium</name>
    <name type="common">Red alga</name>
    <dbReference type="NCBI Taxonomy" id="2771"/>
    <lineage>
        <taxon>Eukaryota</taxon>
        <taxon>Rhodophyta</taxon>
        <taxon>Bangiophyceae</taxon>
        <taxon>Cyanidiales</taxon>
        <taxon>Cyanidiaceae</taxon>
        <taxon>Cyanidium</taxon>
    </lineage>
</organism>
<evidence type="ECO:0000256" key="2">
    <source>
        <dbReference type="ARBA" id="ARBA00022786"/>
    </source>
</evidence>
<dbReference type="InterPro" id="IPR023313">
    <property type="entry name" value="UBQ-conjugating_AS"/>
</dbReference>
<dbReference type="Gene3D" id="3.10.110.10">
    <property type="entry name" value="Ubiquitin Conjugating Enzyme"/>
    <property type="match status" value="1"/>
</dbReference>
<evidence type="ECO:0000313" key="8">
    <source>
        <dbReference type="Proteomes" id="UP001301350"/>
    </source>
</evidence>
<evidence type="ECO:0000256" key="3">
    <source>
        <dbReference type="PROSITE-ProRule" id="PRU10133"/>
    </source>
</evidence>
<dbReference type="InterPro" id="IPR050113">
    <property type="entry name" value="Ub_conjugating_enzyme"/>
</dbReference>
<comment type="caution">
    <text evidence="7">The sequence shown here is derived from an EMBL/GenBank/DDBJ whole genome shotgun (WGS) entry which is preliminary data.</text>
</comment>
<feature type="compositionally biased region" description="Basic and acidic residues" evidence="5">
    <location>
        <begin position="132"/>
        <end position="142"/>
    </location>
</feature>
<dbReference type="SMART" id="SM00212">
    <property type="entry name" value="UBCc"/>
    <property type="match status" value="1"/>
</dbReference>
<protein>
    <recommendedName>
        <fullName evidence="6">UBC core domain-containing protein</fullName>
    </recommendedName>
</protein>
<dbReference type="SUPFAM" id="SSF54495">
    <property type="entry name" value="UBC-like"/>
    <property type="match status" value="1"/>
</dbReference>
<dbReference type="EMBL" id="JANCYW010000005">
    <property type="protein sequence ID" value="KAK4535586.1"/>
    <property type="molecule type" value="Genomic_DNA"/>
</dbReference>
<evidence type="ECO:0000256" key="5">
    <source>
        <dbReference type="SAM" id="MobiDB-lite"/>
    </source>
</evidence>
<dbReference type="Pfam" id="PF00179">
    <property type="entry name" value="UQ_con"/>
    <property type="match status" value="1"/>
</dbReference>
<evidence type="ECO:0000256" key="1">
    <source>
        <dbReference type="ARBA" id="ARBA00022679"/>
    </source>
</evidence>
<dbReference type="GO" id="GO:0016740">
    <property type="term" value="F:transferase activity"/>
    <property type="evidence" value="ECO:0007669"/>
    <property type="project" value="UniProtKB-KW"/>
</dbReference>
<evidence type="ECO:0000313" key="7">
    <source>
        <dbReference type="EMBL" id="KAK4535586.1"/>
    </source>
</evidence>
<dbReference type="Proteomes" id="UP001301350">
    <property type="component" value="Unassembled WGS sequence"/>
</dbReference>
<proteinExistence type="inferred from homology"/>
<dbReference type="InterPro" id="IPR016135">
    <property type="entry name" value="UBQ-conjugating_enzyme/RWD"/>
</dbReference>
<comment type="similarity">
    <text evidence="4">Belongs to the ubiquitin-conjugating enzyme family.</text>
</comment>
<keyword evidence="4" id="KW-0547">Nucleotide-binding</keyword>
<feature type="domain" description="UBC core" evidence="6">
    <location>
        <begin position="1"/>
        <end position="102"/>
    </location>
</feature>
<keyword evidence="4" id="KW-0067">ATP-binding</keyword>
<name>A0AAV9IU41_CYACA</name>
<reference evidence="7 8" key="1">
    <citation type="submission" date="2022-07" db="EMBL/GenBank/DDBJ databases">
        <title>Genome-wide signatures of adaptation to extreme environments.</title>
        <authorList>
            <person name="Cho C.H."/>
            <person name="Yoon H.S."/>
        </authorList>
    </citation>
    <scope>NUCLEOTIDE SEQUENCE [LARGE SCALE GENOMIC DNA]</scope>
    <source>
        <strain evidence="7 8">DBV 063 E5</strain>
    </source>
</reference>
<evidence type="ECO:0000259" key="6">
    <source>
        <dbReference type="PROSITE" id="PS50127"/>
    </source>
</evidence>
<dbReference type="AlphaFoldDB" id="A0AAV9IU41"/>
<accession>A0AAV9IU41</accession>
<evidence type="ECO:0000256" key="4">
    <source>
        <dbReference type="RuleBase" id="RU362109"/>
    </source>
</evidence>
<gene>
    <name evidence="7" type="ORF">CDCA_CDCA05G1611</name>
</gene>
<keyword evidence="1" id="KW-0808">Transferase</keyword>
<dbReference type="PROSITE" id="PS50127">
    <property type="entry name" value="UBC_2"/>
    <property type="match status" value="1"/>
</dbReference>
<sequence length="150" mass="16176">MRFQLTLRFSTDYPYAPPQVQFATRCFHPNVDYASGAICLDILKEQWSSTYTVRTILLSVQSLLGEPNNDSPLNGHAASLWDADADEYRRVCVSKYEEATGEKVGAAAAATTMAAPCLKVEATPPTDAAADDAAHATPRRESPTAAARAP</sequence>